<dbReference type="Pfam" id="PF00561">
    <property type="entry name" value="Abhydrolase_1"/>
    <property type="match status" value="1"/>
</dbReference>
<accession>A0ABR8R4N6</accession>
<feature type="domain" description="AB hydrolase-1" evidence="2">
    <location>
        <begin position="32"/>
        <end position="276"/>
    </location>
</feature>
<dbReference type="Gene3D" id="3.40.50.1820">
    <property type="entry name" value="alpha/beta hydrolase"/>
    <property type="match status" value="1"/>
</dbReference>
<gene>
    <name evidence="3" type="ORF">H9650_01400</name>
</gene>
<dbReference type="InterPro" id="IPR029058">
    <property type="entry name" value="AB_hydrolase_fold"/>
</dbReference>
<evidence type="ECO:0000259" key="2">
    <source>
        <dbReference type="Pfam" id="PF00561"/>
    </source>
</evidence>
<organism evidence="3 4">
    <name type="scientific">Psychrobacillus faecigallinarum</name>
    <dbReference type="NCBI Taxonomy" id="2762235"/>
    <lineage>
        <taxon>Bacteria</taxon>
        <taxon>Bacillati</taxon>
        <taxon>Bacillota</taxon>
        <taxon>Bacilli</taxon>
        <taxon>Bacillales</taxon>
        <taxon>Bacillaceae</taxon>
        <taxon>Psychrobacillus</taxon>
    </lineage>
</organism>
<comment type="caution">
    <text evidence="3">The sequence shown here is derived from an EMBL/GenBank/DDBJ whole genome shotgun (WGS) entry which is preliminary data.</text>
</comment>
<dbReference type="SUPFAM" id="SSF53474">
    <property type="entry name" value="alpha/beta-Hydrolases"/>
    <property type="match status" value="1"/>
</dbReference>
<dbReference type="GO" id="GO:0016787">
    <property type="term" value="F:hydrolase activity"/>
    <property type="evidence" value="ECO:0007669"/>
    <property type="project" value="UniProtKB-KW"/>
</dbReference>
<dbReference type="InterPro" id="IPR000073">
    <property type="entry name" value="AB_hydrolase_1"/>
</dbReference>
<evidence type="ECO:0000313" key="4">
    <source>
        <dbReference type="Proteomes" id="UP000640786"/>
    </source>
</evidence>
<keyword evidence="1 3" id="KW-0378">Hydrolase</keyword>
<evidence type="ECO:0000313" key="3">
    <source>
        <dbReference type="EMBL" id="MBD7942755.1"/>
    </source>
</evidence>
<dbReference type="PRINTS" id="PR00412">
    <property type="entry name" value="EPOXHYDRLASE"/>
</dbReference>
<proteinExistence type="predicted"/>
<dbReference type="InterPro" id="IPR000639">
    <property type="entry name" value="Epox_hydrolase-like"/>
</dbReference>
<dbReference type="EMBL" id="JACSQO010000001">
    <property type="protein sequence ID" value="MBD7942755.1"/>
    <property type="molecule type" value="Genomic_DNA"/>
</dbReference>
<evidence type="ECO:0000256" key="1">
    <source>
        <dbReference type="ARBA" id="ARBA00022801"/>
    </source>
</evidence>
<dbReference type="Proteomes" id="UP000640786">
    <property type="component" value="Unassembled WGS sequence"/>
</dbReference>
<dbReference type="PANTHER" id="PTHR43798">
    <property type="entry name" value="MONOACYLGLYCEROL LIPASE"/>
    <property type="match status" value="1"/>
</dbReference>
<name>A0ABR8R4N6_9BACI</name>
<reference evidence="3 4" key="1">
    <citation type="submission" date="2020-08" db="EMBL/GenBank/DDBJ databases">
        <title>A Genomic Blueprint of the Chicken Gut Microbiome.</title>
        <authorList>
            <person name="Gilroy R."/>
            <person name="Ravi A."/>
            <person name="Getino M."/>
            <person name="Pursley I."/>
            <person name="Horton D.L."/>
            <person name="Alikhan N.-F."/>
            <person name="Baker D."/>
            <person name="Gharbi K."/>
            <person name="Hall N."/>
            <person name="Watson M."/>
            <person name="Adriaenssens E.M."/>
            <person name="Foster-Nyarko E."/>
            <person name="Jarju S."/>
            <person name="Secka A."/>
            <person name="Antonio M."/>
            <person name="Oren A."/>
            <person name="Chaudhuri R."/>
            <person name="La Ragione R.M."/>
            <person name="Hildebrand F."/>
            <person name="Pallen M.J."/>
        </authorList>
    </citation>
    <scope>NUCLEOTIDE SEQUENCE [LARGE SCALE GENOMIC DNA]</scope>
    <source>
        <strain evidence="3 4">Sa2BUA9</strain>
    </source>
</reference>
<dbReference type="PANTHER" id="PTHR43798:SF31">
    <property type="entry name" value="AB HYDROLASE SUPERFAMILY PROTEIN YCLE"/>
    <property type="match status" value="1"/>
</dbReference>
<keyword evidence="4" id="KW-1185">Reference proteome</keyword>
<sequence length="295" mass="34131">MKIGSECLKDKQQLIDRRNIINYYEAGDKRNPLIICLHGLAGNSIYTYSELSVLLDKDFHLIMLDLPGHGGSSPLKGEDDYLFSSLAQWLQKVIKQITIKPFYIMGHSWGADLALHYTRYHPTDLLGIILLDGGFTFPVNQPEMTFDLALSGWDTYMDNSTLVDWDTIIEEYKTYTKQWNNEKEEFVSSLFRKEENRYTLISTKFTVISIIKAFFLEPFTDAYPSIRAPLLLIHATYPKSLDKARLLGIHQIETAINDVTIIAMEHSGHMLQWDEPEQTAIEIKRWILQKEYITK</sequence>
<dbReference type="InterPro" id="IPR050266">
    <property type="entry name" value="AB_hydrolase_sf"/>
</dbReference>
<protein>
    <submittedName>
        <fullName evidence="3">Alpha/beta hydrolase</fullName>
    </submittedName>
</protein>